<comment type="caution">
    <text evidence="2">The sequence shown here is derived from an EMBL/GenBank/DDBJ whole genome shotgun (WGS) entry which is preliminary data.</text>
</comment>
<name>A0ABX2N6M8_9SPHN</name>
<reference evidence="2 3" key="1">
    <citation type="submission" date="2020-06" db="EMBL/GenBank/DDBJ databases">
        <authorList>
            <person name="Kim S.-J."/>
            <person name="Park S.-J."/>
        </authorList>
    </citation>
    <scope>NUCLEOTIDE SEQUENCE [LARGE SCALE GENOMIC DNA]</scope>
    <source>
        <strain evidence="2 3">SW-151</strain>
    </source>
</reference>
<keyword evidence="3" id="KW-1185">Reference proteome</keyword>
<dbReference type="RefSeq" id="WP_176280670.1">
    <property type="nucleotide sequence ID" value="NZ_JABWMH010000005.1"/>
</dbReference>
<evidence type="ECO:0008006" key="4">
    <source>
        <dbReference type="Google" id="ProtNLM"/>
    </source>
</evidence>
<dbReference type="Proteomes" id="UP000652427">
    <property type="component" value="Unassembled WGS sequence"/>
</dbReference>
<protein>
    <recommendedName>
        <fullName evidence="4">ABC transporter permease</fullName>
    </recommendedName>
</protein>
<organism evidence="2 3">
    <name type="scientific">Parasphingorhabdus flavimaris</name>
    <dbReference type="NCBI Taxonomy" id="266812"/>
    <lineage>
        <taxon>Bacteria</taxon>
        <taxon>Pseudomonadati</taxon>
        <taxon>Pseudomonadota</taxon>
        <taxon>Alphaproteobacteria</taxon>
        <taxon>Sphingomonadales</taxon>
        <taxon>Sphingomonadaceae</taxon>
        <taxon>Parasphingorhabdus</taxon>
    </lineage>
</organism>
<accession>A0ABX2N6M8</accession>
<keyword evidence="1" id="KW-0812">Transmembrane</keyword>
<feature type="transmembrane region" description="Helical" evidence="1">
    <location>
        <begin position="20"/>
        <end position="43"/>
    </location>
</feature>
<sequence>MLPWPLWLAWRFDNQSGTFLMLAILVYIVFAVIAFLLAGLVAISTYASVS</sequence>
<evidence type="ECO:0000313" key="2">
    <source>
        <dbReference type="EMBL" id="NVD29218.1"/>
    </source>
</evidence>
<keyword evidence="1" id="KW-0472">Membrane</keyword>
<dbReference type="EMBL" id="JABWMH010000005">
    <property type="protein sequence ID" value="NVD29218.1"/>
    <property type="molecule type" value="Genomic_DNA"/>
</dbReference>
<proteinExistence type="predicted"/>
<evidence type="ECO:0000313" key="3">
    <source>
        <dbReference type="Proteomes" id="UP000652427"/>
    </source>
</evidence>
<gene>
    <name evidence="2" type="ORF">HUO14_15065</name>
</gene>
<evidence type="ECO:0000256" key="1">
    <source>
        <dbReference type="SAM" id="Phobius"/>
    </source>
</evidence>
<keyword evidence="1" id="KW-1133">Transmembrane helix</keyword>